<accession>A0AB38YDX3</accession>
<keyword evidence="6 9" id="KW-1133">Transmembrane helix</keyword>
<evidence type="ECO:0000256" key="9">
    <source>
        <dbReference type="SAM" id="Phobius"/>
    </source>
</evidence>
<dbReference type="AlphaFoldDB" id="A0AB38YDX3"/>
<dbReference type="PANTHER" id="PTHR37484:SF1">
    <property type="entry name" value="ROD SHAPE-DETERMINING PROTEIN MRED"/>
    <property type="match status" value="1"/>
</dbReference>
<sequence>METPKAQGQWVVIATLVVAFLLRTIPLPGPLAYAAPEWVALVVIYWVLALPYRLGIFFAFVVGLFADAHEGAPLGMHALCFSLLAFMVMVLYQRIRVYPPVQQAGTVLVMMLLFLFFKFTLRNLFGMPGEAPLYLIPAFTSALLWPLIYLMLRSLRIRFRVK</sequence>
<comment type="function">
    <text evidence="8">Involved in formation of the rod shape of the cell. May also contribute to regulation of formation of penicillin-binding proteins.</text>
</comment>
<protein>
    <recommendedName>
        <fullName evidence="8">Rod shape-determining protein MreD</fullName>
    </recommendedName>
</protein>
<dbReference type="EMBL" id="CP101717">
    <property type="protein sequence ID" value="WLD57090.1"/>
    <property type="molecule type" value="Genomic_DNA"/>
</dbReference>
<evidence type="ECO:0000256" key="1">
    <source>
        <dbReference type="ARBA" id="ARBA00004651"/>
    </source>
</evidence>
<dbReference type="InterPro" id="IPR026034">
    <property type="entry name" value="MreD_proteobac"/>
</dbReference>
<feature type="transmembrane region" description="Helical" evidence="9">
    <location>
        <begin position="38"/>
        <end position="66"/>
    </location>
</feature>
<gene>
    <name evidence="10" type="primary">mreD</name>
    <name evidence="10" type="ORF">NFC81_10170</name>
</gene>
<dbReference type="RefSeq" id="WP_304994377.1">
    <property type="nucleotide sequence ID" value="NZ_CP101717.1"/>
</dbReference>
<organism evidence="10">
    <name type="scientific">Salinispirillum sp. LH 10-3-1</name>
    <dbReference type="NCBI Taxonomy" id="2952525"/>
    <lineage>
        <taxon>Bacteria</taxon>
        <taxon>Pseudomonadati</taxon>
        <taxon>Pseudomonadota</taxon>
        <taxon>Gammaproteobacteria</taxon>
        <taxon>Oceanospirillales</taxon>
        <taxon>Saccharospirillaceae</taxon>
        <taxon>Salinispirillum</taxon>
    </lineage>
</organism>
<evidence type="ECO:0000256" key="4">
    <source>
        <dbReference type="ARBA" id="ARBA00022692"/>
    </source>
</evidence>
<evidence type="ECO:0000256" key="7">
    <source>
        <dbReference type="ARBA" id="ARBA00023136"/>
    </source>
</evidence>
<evidence type="ECO:0000256" key="2">
    <source>
        <dbReference type="ARBA" id="ARBA00007776"/>
    </source>
</evidence>
<name>A0AB38YDX3_9GAMM</name>
<keyword evidence="4 9" id="KW-0812">Transmembrane</keyword>
<keyword evidence="7 8" id="KW-0472">Membrane</keyword>
<comment type="similarity">
    <text evidence="2 8">Belongs to the MreD family.</text>
</comment>
<evidence type="ECO:0000313" key="10">
    <source>
        <dbReference type="EMBL" id="WLD57090.1"/>
    </source>
</evidence>
<evidence type="ECO:0000256" key="6">
    <source>
        <dbReference type="ARBA" id="ARBA00022989"/>
    </source>
</evidence>
<evidence type="ECO:0000256" key="8">
    <source>
        <dbReference type="PIRNR" id="PIRNR018472"/>
    </source>
</evidence>
<feature type="transmembrane region" description="Helical" evidence="9">
    <location>
        <begin position="104"/>
        <end position="121"/>
    </location>
</feature>
<keyword evidence="8" id="KW-0997">Cell inner membrane</keyword>
<dbReference type="GO" id="GO:0005886">
    <property type="term" value="C:plasma membrane"/>
    <property type="evidence" value="ECO:0007669"/>
    <property type="project" value="UniProtKB-SubCell"/>
</dbReference>
<dbReference type="GO" id="GO:0008360">
    <property type="term" value="P:regulation of cell shape"/>
    <property type="evidence" value="ECO:0007669"/>
    <property type="project" value="UniProtKB-UniRule"/>
</dbReference>
<reference evidence="10" key="1">
    <citation type="submission" date="2022-07" db="EMBL/GenBank/DDBJ databases">
        <title>Complete genome sequence of Salinispirillum sp. LH10-3-1 capable of multiple carbohydrate inversion isolated from a soda lake.</title>
        <authorList>
            <person name="Liu J."/>
            <person name="Zhai Y."/>
            <person name="Zhang H."/>
            <person name="Yang H."/>
            <person name="Qu J."/>
            <person name="Li J."/>
        </authorList>
    </citation>
    <scope>NUCLEOTIDE SEQUENCE</scope>
    <source>
        <strain evidence="10">LH 10-3-1</strain>
    </source>
</reference>
<feature type="transmembrane region" description="Helical" evidence="9">
    <location>
        <begin position="133"/>
        <end position="152"/>
    </location>
</feature>
<dbReference type="Pfam" id="PF04093">
    <property type="entry name" value="MreD"/>
    <property type="match status" value="1"/>
</dbReference>
<dbReference type="InterPro" id="IPR007227">
    <property type="entry name" value="Cell_shape_determining_MreD"/>
</dbReference>
<evidence type="ECO:0000256" key="3">
    <source>
        <dbReference type="ARBA" id="ARBA00022475"/>
    </source>
</evidence>
<comment type="subcellular location">
    <subcellularLocation>
        <location evidence="8">Cell inner membrane</location>
    </subcellularLocation>
    <subcellularLocation>
        <location evidence="1">Cell membrane</location>
        <topology evidence="1">Multi-pass membrane protein</topology>
    </subcellularLocation>
</comment>
<proteinExistence type="inferred from homology"/>
<feature type="transmembrane region" description="Helical" evidence="9">
    <location>
        <begin position="6"/>
        <end position="26"/>
    </location>
</feature>
<feature type="transmembrane region" description="Helical" evidence="9">
    <location>
        <begin position="72"/>
        <end position="92"/>
    </location>
</feature>
<evidence type="ECO:0000256" key="5">
    <source>
        <dbReference type="ARBA" id="ARBA00022960"/>
    </source>
</evidence>
<keyword evidence="5 8" id="KW-0133">Cell shape</keyword>
<keyword evidence="3 8" id="KW-1003">Cell membrane</keyword>
<dbReference type="PANTHER" id="PTHR37484">
    <property type="entry name" value="ROD SHAPE-DETERMINING PROTEIN MRED"/>
    <property type="match status" value="1"/>
</dbReference>
<dbReference type="NCBIfam" id="TIGR03426">
    <property type="entry name" value="shape_MreD"/>
    <property type="match status" value="1"/>
</dbReference>
<dbReference type="PIRSF" id="PIRSF018472">
    <property type="entry name" value="MreD_proteobac"/>
    <property type="match status" value="1"/>
</dbReference>